<dbReference type="InterPro" id="IPR010982">
    <property type="entry name" value="Lambda_DNA-bd_dom_sf"/>
</dbReference>
<evidence type="ECO:0000259" key="1">
    <source>
        <dbReference type="PROSITE" id="PS50943"/>
    </source>
</evidence>
<proteinExistence type="predicted"/>
<evidence type="ECO:0000313" key="3">
    <source>
        <dbReference type="Proteomes" id="UP000246145"/>
    </source>
</evidence>
<dbReference type="AlphaFoldDB" id="A0A2U1CMH4"/>
<dbReference type="InterPro" id="IPR001387">
    <property type="entry name" value="Cro/C1-type_HTH"/>
</dbReference>
<dbReference type="Proteomes" id="UP000246145">
    <property type="component" value="Unassembled WGS sequence"/>
</dbReference>
<reference evidence="2 3" key="1">
    <citation type="submission" date="2018-04" db="EMBL/GenBank/DDBJ databases">
        <title>Genomic Encyclopedia of Type Strains, Phase IV (KMG-IV): sequencing the most valuable type-strain genomes for metagenomic binning, comparative biology and taxonomic classification.</title>
        <authorList>
            <person name="Goeker M."/>
        </authorList>
    </citation>
    <scope>NUCLEOTIDE SEQUENCE [LARGE SCALE GENOMIC DNA]</scope>
    <source>
        <strain evidence="2 3">DSM 10065</strain>
    </source>
</reference>
<evidence type="ECO:0000313" key="2">
    <source>
        <dbReference type="EMBL" id="PVY62191.1"/>
    </source>
</evidence>
<dbReference type="PROSITE" id="PS50943">
    <property type="entry name" value="HTH_CROC1"/>
    <property type="match status" value="1"/>
</dbReference>
<dbReference type="Gene3D" id="1.10.260.40">
    <property type="entry name" value="lambda repressor-like DNA-binding domains"/>
    <property type="match status" value="1"/>
</dbReference>
<sequence length="218" mass="24531">MIRNRLTTARRQPAGKIEQATIVKTIGQRMRQARELCNLSQVEAARRFGYSNPSKLSKIEGATDTNSVPLWIIVRAASLYEVSIDFLFGASDDWETGARMTQEREVSQWMFNAWEAARRRDMEILRLIHNKVQAMDESVAAMVASGMEAQAALTRFHELNPGFIDMRAGSRLEGAITRVKDAADSARAKMKRFRCEASIAATETNQLKLFAQQNHHGS</sequence>
<dbReference type="EMBL" id="QEKO01000002">
    <property type="protein sequence ID" value="PVY62191.1"/>
    <property type="molecule type" value="Genomic_DNA"/>
</dbReference>
<accession>A0A2U1CMH4</accession>
<dbReference type="SMART" id="SM00530">
    <property type="entry name" value="HTH_XRE"/>
    <property type="match status" value="1"/>
</dbReference>
<comment type="caution">
    <text evidence="2">The sequence shown here is derived from an EMBL/GenBank/DDBJ whole genome shotgun (WGS) entry which is preliminary data.</text>
</comment>
<feature type="domain" description="HTH cro/C1-type" evidence="1">
    <location>
        <begin position="30"/>
        <end position="87"/>
    </location>
</feature>
<dbReference type="CDD" id="cd00093">
    <property type="entry name" value="HTH_XRE"/>
    <property type="match status" value="1"/>
</dbReference>
<dbReference type="SUPFAM" id="SSF47413">
    <property type="entry name" value="lambda repressor-like DNA-binding domains"/>
    <property type="match status" value="1"/>
</dbReference>
<dbReference type="GO" id="GO:0003677">
    <property type="term" value="F:DNA binding"/>
    <property type="evidence" value="ECO:0007669"/>
    <property type="project" value="InterPro"/>
</dbReference>
<protein>
    <submittedName>
        <fullName evidence="2">Helix-turn-helix protein</fullName>
    </submittedName>
</protein>
<dbReference type="Pfam" id="PF13560">
    <property type="entry name" value="HTH_31"/>
    <property type="match status" value="1"/>
</dbReference>
<gene>
    <name evidence="2" type="ORF">C7440_1684</name>
</gene>
<keyword evidence="3" id="KW-1185">Reference proteome</keyword>
<name>A0A2U1CMH4_9BURK</name>
<organism evidence="2 3">
    <name type="scientific">Pusillimonas noertemannii</name>
    <dbReference type="NCBI Taxonomy" id="305977"/>
    <lineage>
        <taxon>Bacteria</taxon>
        <taxon>Pseudomonadati</taxon>
        <taxon>Pseudomonadota</taxon>
        <taxon>Betaproteobacteria</taxon>
        <taxon>Burkholderiales</taxon>
        <taxon>Alcaligenaceae</taxon>
        <taxon>Pusillimonas</taxon>
    </lineage>
</organism>